<evidence type="ECO:0000313" key="10">
    <source>
        <dbReference type="EMBL" id="EPX60581.1"/>
    </source>
</evidence>
<dbReference type="Proteomes" id="UP000011682">
    <property type="component" value="Unassembled WGS sequence"/>
</dbReference>
<comment type="similarity">
    <text evidence="7 8">Belongs to the class I-like SAM-binding methyltransferase superfamily. C5-methyltransferase family.</text>
</comment>
<keyword evidence="3 7" id="KW-0808">Transferase</keyword>
<accession>S9PBX9</accession>
<comment type="caution">
    <text evidence="10">The sequence shown here is derived from an EMBL/GenBank/DDBJ whole genome shotgun (WGS) entry which is preliminary data.</text>
</comment>
<keyword evidence="4 7" id="KW-0949">S-adenosyl-L-methionine</keyword>
<dbReference type="eggNOG" id="COG0270">
    <property type="taxonomic scope" value="Bacteria"/>
</dbReference>
<keyword evidence="11" id="KW-1185">Reference proteome</keyword>
<sequence>MATRARCAIIPRGMGPSIAAKLKRIREGASPRMLDLFSGCGGLTLGFVSAGCTSVGGVEIDRDAARSYAWNFHPVHGQPDEYHAYPKSVVDHGPRELLHDLEARSSKKGIDLIVGGPPCPAFTRVGRAKLREVYNHPEAFKHDERATLYIEYLKYVRELKPVALVMENVPDILNWGGHNVGDEICKSLDELGYRCAYTLLNAANYGVPQMRERFFLVAIHKQAGIEPAFPTPTRRYEFPLGYLSSRKVALKKVHSPGNAAAHLWYRPPPQSRLDAPPPVSAEQALADLPELKGHLNGMDRRGRRSLDGNLPYGDEPRNDYAQLMRTWPGYMGVGYLRDHVTRCLTMRDYRLFERMRADQDYPKAYELAEQLFTDALAQHEQRTGEVLRPNSSEYKKLRAEYVPPYDHKKFPNKWRKMAADAPARTLMAHLGKDTYSHIHYDSNQARVISVREAARLQSFPDGFRFSGAMNTAFRQIGNSVPPLLSWAIADQLLLQLEAKSRKPSPEHKLESPTTRRAAVKVA</sequence>
<name>S9PBX9_CYSF2</name>
<dbReference type="GO" id="GO:0032259">
    <property type="term" value="P:methylation"/>
    <property type="evidence" value="ECO:0007669"/>
    <property type="project" value="UniProtKB-KW"/>
</dbReference>
<feature type="compositionally biased region" description="Basic and acidic residues" evidence="9">
    <location>
        <begin position="500"/>
        <end position="510"/>
    </location>
</feature>
<dbReference type="PANTHER" id="PTHR10629">
    <property type="entry name" value="CYTOSINE-SPECIFIC METHYLTRANSFERASE"/>
    <property type="match status" value="1"/>
</dbReference>
<comment type="catalytic activity">
    <reaction evidence="6">
        <text>a 2'-deoxycytidine in DNA + S-adenosyl-L-methionine = a 5-methyl-2'-deoxycytidine in DNA + S-adenosyl-L-homocysteine + H(+)</text>
        <dbReference type="Rhea" id="RHEA:13681"/>
        <dbReference type="Rhea" id="RHEA-COMP:11369"/>
        <dbReference type="Rhea" id="RHEA-COMP:11370"/>
        <dbReference type="ChEBI" id="CHEBI:15378"/>
        <dbReference type="ChEBI" id="CHEBI:57856"/>
        <dbReference type="ChEBI" id="CHEBI:59789"/>
        <dbReference type="ChEBI" id="CHEBI:85452"/>
        <dbReference type="ChEBI" id="CHEBI:85454"/>
        <dbReference type="EC" id="2.1.1.37"/>
    </reaction>
</comment>
<dbReference type="NCBIfam" id="TIGR00675">
    <property type="entry name" value="dcm"/>
    <property type="match status" value="1"/>
</dbReference>
<dbReference type="EMBL" id="ANAH02000012">
    <property type="protein sequence ID" value="EPX60581.1"/>
    <property type="molecule type" value="Genomic_DNA"/>
</dbReference>
<evidence type="ECO:0000256" key="6">
    <source>
        <dbReference type="ARBA" id="ARBA00047422"/>
    </source>
</evidence>
<dbReference type="InterPro" id="IPR001525">
    <property type="entry name" value="C5_MeTfrase"/>
</dbReference>
<feature type="region of interest" description="Disordered" evidence="9">
    <location>
        <begin position="293"/>
        <end position="313"/>
    </location>
</feature>
<feature type="region of interest" description="Disordered" evidence="9">
    <location>
        <begin position="500"/>
        <end position="522"/>
    </location>
</feature>
<dbReference type="InterPro" id="IPR029063">
    <property type="entry name" value="SAM-dependent_MTases_sf"/>
</dbReference>
<organism evidence="10 11">
    <name type="scientific">Cystobacter fuscus (strain ATCC 25194 / DSM 2262 / NBRC 100088 / M29)</name>
    <dbReference type="NCBI Taxonomy" id="1242864"/>
    <lineage>
        <taxon>Bacteria</taxon>
        <taxon>Pseudomonadati</taxon>
        <taxon>Myxococcota</taxon>
        <taxon>Myxococcia</taxon>
        <taxon>Myxococcales</taxon>
        <taxon>Cystobacterineae</taxon>
        <taxon>Archangiaceae</taxon>
        <taxon>Cystobacter</taxon>
    </lineage>
</organism>
<dbReference type="Pfam" id="PF00145">
    <property type="entry name" value="DNA_methylase"/>
    <property type="match status" value="2"/>
</dbReference>
<dbReference type="AlphaFoldDB" id="S9PBX9"/>
<dbReference type="PROSITE" id="PS00095">
    <property type="entry name" value="C5_MTASE_2"/>
    <property type="match status" value="1"/>
</dbReference>
<feature type="active site" evidence="7">
    <location>
        <position position="119"/>
    </location>
</feature>
<dbReference type="GO" id="GO:0009307">
    <property type="term" value="P:DNA restriction-modification system"/>
    <property type="evidence" value="ECO:0007669"/>
    <property type="project" value="UniProtKB-KW"/>
</dbReference>
<dbReference type="PANTHER" id="PTHR10629:SF52">
    <property type="entry name" value="DNA (CYTOSINE-5)-METHYLTRANSFERASE 1"/>
    <property type="match status" value="1"/>
</dbReference>
<dbReference type="Gene3D" id="3.40.50.150">
    <property type="entry name" value="Vaccinia Virus protein VP39"/>
    <property type="match status" value="1"/>
</dbReference>
<dbReference type="GO" id="GO:0003886">
    <property type="term" value="F:DNA (cytosine-5-)-methyltransferase activity"/>
    <property type="evidence" value="ECO:0007669"/>
    <property type="project" value="UniProtKB-EC"/>
</dbReference>
<dbReference type="InterPro" id="IPR050390">
    <property type="entry name" value="C5-Methyltransferase"/>
</dbReference>
<evidence type="ECO:0000256" key="2">
    <source>
        <dbReference type="ARBA" id="ARBA00022603"/>
    </source>
</evidence>
<feature type="compositionally biased region" description="Basic and acidic residues" evidence="9">
    <location>
        <begin position="293"/>
        <end position="306"/>
    </location>
</feature>
<dbReference type="EC" id="2.1.1.37" evidence="1"/>
<evidence type="ECO:0000256" key="5">
    <source>
        <dbReference type="ARBA" id="ARBA00022747"/>
    </source>
</evidence>
<evidence type="ECO:0000256" key="3">
    <source>
        <dbReference type="ARBA" id="ARBA00022679"/>
    </source>
</evidence>
<evidence type="ECO:0000256" key="1">
    <source>
        <dbReference type="ARBA" id="ARBA00011975"/>
    </source>
</evidence>
<dbReference type="PROSITE" id="PS51679">
    <property type="entry name" value="SAM_MT_C5"/>
    <property type="match status" value="1"/>
</dbReference>
<proteinExistence type="inferred from homology"/>
<evidence type="ECO:0000256" key="8">
    <source>
        <dbReference type="RuleBase" id="RU000416"/>
    </source>
</evidence>
<evidence type="ECO:0000256" key="9">
    <source>
        <dbReference type="SAM" id="MobiDB-lite"/>
    </source>
</evidence>
<dbReference type="SUPFAM" id="SSF53335">
    <property type="entry name" value="S-adenosyl-L-methionine-dependent methyltransferases"/>
    <property type="match status" value="1"/>
</dbReference>
<dbReference type="PRINTS" id="PR00105">
    <property type="entry name" value="C5METTRFRASE"/>
</dbReference>
<gene>
    <name evidence="10" type="ORF">D187_001735</name>
</gene>
<dbReference type="Gene3D" id="3.90.120.10">
    <property type="entry name" value="DNA Methylase, subunit A, domain 2"/>
    <property type="match status" value="1"/>
</dbReference>
<keyword evidence="5" id="KW-0680">Restriction system</keyword>
<keyword evidence="2 7" id="KW-0489">Methyltransferase</keyword>
<reference evidence="10" key="1">
    <citation type="submission" date="2013-05" db="EMBL/GenBank/DDBJ databases">
        <title>Genome assembly of Cystobacter fuscus DSM 2262.</title>
        <authorList>
            <person name="Sharma G."/>
            <person name="Khatri I."/>
            <person name="Kaur C."/>
            <person name="Mayilraj S."/>
            <person name="Subramanian S."/>
        </authorList>
    </citation>
    <scope>NUCLEOTIDE SEQUENCE [LARGE SCALE GENOMIC DNA]</scope>
    <source>
        <strain evidence="10">DSM 2262</strain>
    </source>
</reference>
<protein>
    <recommendedName>
        <fullName evidence="1">DNA (cytosine-5-)-methyltransferase</fullName>
        <ecNumber evidence="1">2.1.1.37</ecNumber>
    </recommendedName>
</protein>
<evidence type="ECO:0000313" key="11">
    <source>
        <dbReference type="Proteomes" id="UP000011682"/>
    </source>
</evidence>
<dbReference type="InterPro" id="IPR031303">
    <property type="entry name" value="C5_meth_CS"/>
</dbReference>
<evidence type="ECO:0000256" key="4">
    <source>
        <dbReference type="ARBA" id="ARBA00022691"/>
    </source>
</evidence>
<evidence type="ECO:0000256" key="7">
    <source>
        <dbReference type="PROSITE-ProRule" id="PRU01016"/>
    </source>
</evidence>